<feature type="transmembrane region" description="Helical" evidence="9">
    <location>
        <begin position="232"/>
        <end position="254"/>
    </location>
</feature>
<evidence type="ECO:0000256" key="4">
    <source>
        <dbReference type="ARBA" id="ARBA00022597"/>
    </source>
</evidence>
<reference evidence="10" key="1">
    <citation type="journal article" date="2023" name="Mol. Ecol. Resour.">
        <title>Chromosome-level genome assembly of a triploid poplar Populus alba 'Berolinensis'.</title>
        <authorList>
            <person name="Chen S."/>
            <person name="Yu Y."/>
            <person name="Wang X."/>
            <person name="Wang S."/>
            <person name="Zhang T."/>
            <person name="Zhou Y."/>
            <person name="He R."/>
            <person name="Meng N."/>
            <person name="Wang Y."/>
            <person name="Liu W."/>
            <person name="Liu Z."/>
            <person name="Liu J."/>
            <person name="Guo Q."/>
            <person name="Huang H."/>
            <person name="Sederoff R.R."/>
            <person name="Wang G."/>
            <person name="Qu G."/>
            <person name="Chen S."/>
        </authorList>
    </citation>
    <scope>NUCLEOTIDE SEQUENCE</scope>
    <source>
        <strain evidence="10">SC-2020</strain>
    </source>
</reference>
<feature type="transmembrane region" description="Helical" evidence="9">
    <location>
        <begin position="151"/>
        <end position="174"/>
    </location>
</feature>
<feature type="transmembrane region" description="Helical" evidence="9">
    <location>
        <begin position="67"/>
        <end position="84"/>
    </location>
</feature>
<dbReference type="FunFam" id="1.20.1280.290:FF:000001">
    <property type="entry name" value="Bidirectional sugar transporter SWEET"/>
    <property type="match status" value="1"/>
</dbReference>
<dbReference type="InterPro" id="IPR004316">
    <property type="entry name" value="SWEET_rpt"/>
</dbReference>
<dbReference type="GO" id="GO:0012505">
    <property type="term" value="C:endomembrane system"/>
    <property type="evidence" value="ECO:0007669"/>
    <property type="project" value="UniProtKB-SubCell"/>
</dbReference>
<organism evidence="10 11">
    <name type="scientific">Populus alba x Populus x berolinensis</name>
    <dbReference type="NCBI Taxonomy" id="444605"/>
    <lineage>
        <taxon>Eukaryota</taxon>
        <taxon>Viridiplantae</taxon>
        <taxon>Streptophyta</taxon>
        <taxon>Embryophyta</taxon>
        <taxon>Tracheophyta</taxon>
        <taxon>Spermatophyta</taxon>
        <taxon>Magnoliopsida</taxon>
        <taxon>eudicotyledons</taxon>
        <taxon>Gunneridae</taxon>
        <taxon>Pentapetalae</taxon>
        <taxon>rosids</taxon>
        <taxon>fabids</taxon>
        <taxon>Malpighiales</taxon>
        <taxon>Salicaceae</taxon>
        <taxon>Saliceae</taxon>
        <taxon>Populus</taxon>
    </lineage>
</organism>
<feature type="transmembrane region" description="Helical" evidence="9">
    <location>
        <begin position="30"/>
        <end position="46"/>
    </location>
</feature>
<dbReference type="Pfam" id="PF03083">
    <property type="entry name" value="MtN3_slv"/>
    <property type="match status" value="2"/>
</dbReference>
<keyword evidence="3 9" id="KW-0813">Transport</keyword>
<keyword evidence="8 9" id="KW-0472">Membrane</keyword>
<dbReference type="InterPro" id="IPR047664">
    <property type="entry name" value="SWEET"/>
</dbReference>
<evidence type="ECO:0000313" key="11">
    <source>
        <dbReference type="Proteomes" id="UP001164929"/>
    </source>
</evidence>
<keyword evidence="11" id="KW-1185">Reference proteome</keyword>
<proteinExistence type="inferred from homology"/>
<feature type="transmembrane region" description="Helical" evidence="9">
    <location>
        <begin position="90"/>
        <end position="114"/>
    </location>
</feature>
<feature type="transmembrane region" description="Helical" evidence="9">
    <location>
        <begin position="123"/>
        <end position="145"/>
    </location>
</feature>
<evidence type="ECO:0000313" key="10">
    <source>
        <dbReference type="EMBL" id="KAJ6995944.1"/>
    </source>
</evidence>
<comment type="subcellular location">
    <subcellularLocation>
        <location evidence="9">Cell membrane</location>
        <topology evidence="9">Multi-pass membrane protein</topology>
    </subcellularLocation>
    <subcellularLocation>
        <location evidence="1">Endomembrane system</location>
        <topology evidence="1">Multi-pass membrane protein</topology>
    </subcellularLocation>
</comment>
<evidence type="ECO:0000256" key="9">
    <source>
        <dbReference type="RuleBase" id="RU910715"/>
    </source>
</evidence>
<dbReference type="GO" id="GO:0051119">
    <property type="term" value="F:sugar transmembrane transporter activity"/>
    <property type="evidence" value="ECO:0007669"/>
    <property type="project" value="InterPro"/>
</dbReference>
<evidence type="ECO:0000256" key="3">
    <source>
        <dbReference type="ARBA" id="ARBA00022448"/>
    </source>
</evidence>
<comment type="similarity">
    <text evidence="2 9">Belongs to the SWEET sugar transporter family.</text>
</comment>
<sequence>MQYLETVLLHGEHNFHCWGTRDIFWIHAKYLNYMFAGNIISSLAYLSPLKTFWRIVKNRSTEDFSSIPYICTLMNAILWIYYGITKPDSFLIATINGFGAVTQIVYILIFLVFISPRMRAKTALLVGLLDVGFAAAAISFTHFMFQGDVRIVVVGFICDCSGMLVYASPLAAMVRKLEKLTIPRSINLYGAQSVTVRYLQYRREIYSVSKNAWFSWNVLKQKTVITTKSVEFMPFLLSFAILLNGGFWTLYALLAKDILVGIPNGIGLLLGIAQLILYGIYHRYEPLKEASDNLEDGLQNESLIPACDSVS</sequence>
<keyword evidence="5 9" id="KW-0812">Transmembrane</keyword>
<dbReference type="Proteomes" id="UP001164929">
    <property type="component" value="Chromosome 5"/>
</dbReference>
<feature type="transmembrane region" description="Helical" evidence="9">
    <location>
        <begin position="260"/>
        <end position="281"/>
    </location>
</feature>
<protein>
    <recommendedName>
        <fullName evidence="9">Bidirectional sugar transporter SWEET</fullName>
    </recommendedName>
</protein>
<comment type="function">
    <text evidence="9">Mediates both low-affinity uptake and efflux of sugar across the membrane.</text>
</comment>
<keyword evidence="4 9" id="KW-0762">Sugar transport</keyword>
<keyword evidence="7 9" id="KW-1133">Transmembrane helix</keyword>
<dbReference type="GO" id="GO:0005886">
    <property type="term" value="C:plasma membrane"/>
    <property type="evidence" value="ECO:0007669"/>
    <property type="project" value="UniProtKB-SubCell"/>
</dbReference>
<keyword evidence="6" id="KW-0677">Repeat</keyword>
<comment type="caution">
    <text evidence="10">The sequence shown here is derived from an EMBL/GenBank/DDBJ whole genome shotgun (WGS) entry which is preliminary data.</text>
</comment>
<dbReference type="Gene3D" id="1.20.1280.290">
    <property type="match status" value="2"/>
</dbReference>
<evidence type="ECO:0000256" key="5">
    <source>
        <dbReference type="ARBA" id="ARBA00022692"/>
    </source>
</evidence>
<dbReference type="EMBL" id="JAQIZT010000005">
    <property type="protein sequence ID" value="KAJ6995944.1"/>
    <property type="molecule type" value="Genomic_DNA"/>
</dbReference>
<evidence type="ECO:0000256" key="6">
    <source>
        <dbReference type="ARBA" id="ARBA00022737"/>
    </source>
</evidence>
<evidence type="ECO:0000256" key="1">
    <source>
        <dbReference type="ARBA" id="ARBA00004127"/>
    </source>
</evidence>
<dbReference type="PANTHER" id="PTHR10791:SF231">
    <property type="entry name" value="BIDIRECTIONAL SUGAR TRANSPORTER SWEET"/>
    <property type="match status" value="1"/>
</dbReference>
<dbReference type="AlphaFoldDB" id="A0AAD6W2L9"/>
<evidence type="ECO:0000256" key="2">
    <source>
        <dbReference type="ARBA" id="ARBA00007809"/>
    </source>
</evidence>
<accession>A0AAD6W2L9</accession>
<gene>
    <name evidence="10" type="ORF">NC653_012736</name>
</gene>
<dbReference type="PANTHER" id="PTHR10791">
    <property type="entry name" value="RAG1-ACTIVATING PROTEIN 1"/>
    <property type="match status" value="1"/>
</dbReference>
<name>A0AAD6W2L9_9ROSI</name>
<evidence type="ECO:0000256" key="7">
    <source>
        <dbReference type="ARBA" id="ARBA00022989"/>
    </source>
</evidence>
<evidence type="ECO:0000256" key="8">
    <source>
        <dbReference type="ARBA" id="ARBA00023136"/>
    </source>
</evidence>